<comment type="catalytic activity">
    <reaction evidence="1">
        <text>Hydrolysis of terminal (1-&gt;4)-linked alpha-D-glucose residues successively from non-reducing ends of the chains with release of beta-D-glucose.</text>
        <dbReference type="EC" id="3.2.1.3"/>
    </reaction>
</comment>
<dbReference type="InterPro" id="IPR011613">
    <property type="entry name" value="GH15-like"/>
</dbReference>
<reference evidence="13 14" key="1">
    <citation type="submission" date="2017-06" db="EMBL/GenBank/DDBJ databases">
        <title>Ant-infecting Ophiocordyceps genomes reveal a high diversity of potential behavioral manipulation genes and a possible major role for enterotoxins.</title>
        <authorList>
            <person name="De Bekker C."/>
            <person name="Evans H.C."/>
            <person name="Brachmann A."/>
            <person name="Hughes D.P."/>
        </authorList>
    </citation>
    <scope>NUCLEOTIDE SEQUENCE [LARGE SCALE GENOMIC DNA]</scope>
    <source>
        <strain evidence="13 14">Map64</strain>
    </source>
</reference>
<evidence type="ECO:0000256" key="4">
    <source>
        <dbReference type="ARBA" id="ARBA00022729"/>
    </source>
</evidence>
<keyword evidence="6" id="KW-0325">Glycoprotein</keyword>
<evidence type="ECO:0000256" key="2">
    <source>
        <dbReference type="ARBA" id="ARBA00006188"/>
    </source>
</evidence>
<proteinExistence type="inferred from homology"/>
<dbReference type="OrthoDB" id="6123450at2759"/>
<evidence type="ECO:0000256" key="5">
    <source>
        <dbReference type="ARBA" id="ARBA00022801"/>
    </source>
</evidence>
<evidence type="ECO:0000256" key="3">
    <source>
        <dbReference type="ARBA" id="ARBA00012593"/>
    </source>
</evidence>
<protein>
    <recommendedName>
        <fullName evidence="3">glucan 1,4-alpha-glucosidase</fullName>
        <ecNumber evidence="3">3.2.1.3</ecNumber>
    </recommendedName>
    <alternativeName>
        <fullName evidence="11">1,4-alpha-D-glucan glucohydrolase</fullName>
    </alternativeName>
    <alternativeName>
        <fullName evidence="10">Glucan 1,4-alpha-glucosidase</fullName>
    </alternativeName>
</protein>
<evidence type="ECO:0000256" key="11">
    <source>
        <dbReference type="ARBA" id="ARBA00033473"/>
    </source>
</evidence>
<evidence type="ECO:0000256" key="10">
    <source>
        <dbReference type="ARBA" id="ARBA00033442"/>
    </source>
</evidence>
<dbReference type="Pfam" id="PF00723">
    <property type="entry name" value="Glyco_hydro_15"/>
    <property type="match status" value="1"/>
</dbReference>
<evidence type="ECO:0000256" key="9">
    <source>
        <dbReference type="ARBA" id="ARBA00023326"/>
    </source>
</evidence>
<dbReference type="PRINTS" id="PR00736">
    <property type="entry name" value="GLHYDRLASE15"/>
</dbReference>
<dbReference type="PANTHER" id="PTHR31616:SF12">
    <property type="entry name" value="GLUCOAMYLASE"/>
    <property type="match status" value="1"/>
</dbReference>
<dbReference type="Proteomes" id="UP000226192">
    <property type="component" value="Unassembled WGS sequence"/>
</dbReference>
<evidence type="ECO:0000256" key="8">
    <source>
        <dbReference type="ARBA" id="ARBA00023295"/>
    </source>
</evidence>
<comment type="similarity">
    <text evidence="2">Belongs to the glycosyl hydrolase 15 family.</text>
</comment>
<dbReference type="GO" id="GO:0000324">
    <property type="term" value="C:fungal-type vacuole"/>
    <property type="evidence" value="ECO:0007669"/>
    <property type="project" value="TreeGrafter"/>
</dbReference>
<organism evidence="13 14">
    <name type="scientific">Ophiocordyceps australis</name>
    <dbReference type="NCBI Taxonomy" id="1399860"/>
    <lineage>
        <taxon>Eukaryota</taxon>
        <taxon>Fungi</taxon>
        <taxon>Dikarya</taxon>
        <taxon>Ascomycota</taxon>
        <taxon>Pezizomycotina</taxon>
        <taxon>Sordariomycetes</taxon>
        <taxon>Hypocreomycetidae</taxon>
        <taxon>Hypocreales</taxon>
        <taxon>Ophiocordycipitaceae</taxon>
        <taxon>Ophiocordyceps</taxon>
    </lineage>
</organism>
<dbReference type="InterPro" id="IPR000165">
    <property type="entry name" value="Glucoamylase"/>
</dbReference>
<accession>A0A2C5YCF2</accession>
<dbReference type="GO" id="GO:0004339">
    <property type="term" value="F:glucan 1,4-alpha-glucosidase activity"/>
    <property type="evidence" value="ECO:0007669"/>
    <property type="project" value="UniProtKB-EC"/>
</dbReference>
<keyword evidence="14" id="KW-1185">Reference proteome</keyword>
<comment type="caution">
    <text evidence="13">The sequence shown here is derived from an EMBL/GenBank/DDBJ whole genome shotgun (WGS) entry which is preliminary data.</text>
</comment>
<keyword evidence="8" id="KW-0326">Glycosidase</keyword>
<gene>
    <name evidence="13" type="ORF">CDD81_3271</name>
</gene>
<keyword evidence="4" id="KW-0732">Signal</keyword>
<dbReference type="AlphaFoldDB" id="A0A2C5YCF2"/>
<evidence type="ECO:0000313" key="14">
    <source>
        <dbReference type="Proteomes" id="UP000226192"/>
    </source>
</evidence>
<evidence type="ECO:0000256" key="7">
    <source>
        <dbReference type="ARBA" id="ARBA00023277"/>
    </source>
</evidence>
<dbReference type="EMBL" id="NJET01000021">
    <property type="protein sequence ID" value="PHH65140.1"/>
    <property type="molecule type" value="Genomic_DNA"/>
</dbReference>
<dbReference type="STRING" id="1399860.A0A2C5YCF2"/>
<evidence type="ECO:0000256" key="1">
    <source>
        <dbReference type="ARBA" id="ARBA00001863"/>
    </source>
</evidence>
<evidence type="ECO:0000259" key="12">
    <source>
        <dbReference type="Pfam" id="PF00723"/>
    </source>
</evidence>
<name>A0A2C5YCF2_9HYPO</name>
<dbReference type="PANTHER" id="PTHR31616">
    <property type="entry name" value="TREHALASE"/>
    <property type="match status" value="1"/>
</dbReference>
<sequence length="187" mass="20161">MPLFSPHGPYYKPRPMDSLLYPAASWLNHSSCLAQPVMHFISTVLLFTSVTWQHVVGQAASPLASSVDAFLESEAPVAFNLLLCNIGAQGCHVKGAASGVVVASPSTHDPDYFYTWTRDSGLVFKSLVDRFTHSYDASLQRHIQEYIVSQAAQQAVSNPSGSLADGAGLGEPKFEANLTAFTGEWGK</sequence>
<dbReference type="EC" id="3.2.1.3" evidence="3"/>
<evidence type="ECO:0000256" key="6">
    <source>
        <dbReference type="ARBA" id="ARBA00023180"/>
    </source>
</evidence>
<dbReference type="GO" id="GO:0000272">
    <property type="term" value="P:polysaccharide catabolic process"/>
    <property type="evidence" value="ECO:0007669"/>
    <property type="project" value="UniProtKB-KW"/>
</dbReference>
<keyword evidence="9" id="KW-0624">Polysaccharide degradation</keyword>
<dbReference type="Gene3D" id="1.50.10.10">
    <property type="match status" value="1"/>
</dbReference>
<keyword evidence="5" id="KW-0378">Hydrolase</keyword>
<dbReference type="InterPro" id="IPR012341">
    <property type="entry name" value="6hp_glycosidase-like_sf"/>
</dbReference>
<keyword evidence="7" id="KW-0119">Carbohydrate metabolism</keyword>
<dbReference type="InterPro" id="IPR008928">
    <property type="entry name" value="6-hairpin_glycosidase_sf"/>
</dbReference>
<dbReference type="SUPFAM" id="SSF48208">
    <property type="entry name" value="Six-hairpin glycosidases"/>
    <property type="match status" value="1"/>
</dbReference>
<evidence type="ECO:0000313" key="13">
    <source>
        <dbReference type="EMBL" id="PHH65140.1"/>
    </source>
</evidence>
<feature type="domain" description="GH15-like" evidence="12">
    <location>
        <begin position="78"/>
        <end position="186"/>
    </location>
</feature>